<evidence type="ECO:0000313" key="3">
    <source>
        <dbReference type="WBParaSite" id="Gr19_v10_g501.t1"/>
    </source>
</evidence>
<dbReference type="AlphaFoldDB" id="A0A914HW17"/>
<feature type="region of interest" description="Disordered" evidence="1">
    <location>
        <begin position="82"/>
        <end position="107"/>
    </location>
</feature>
<evidence type="ECO:0000313" key="2">
    <source>
        <dbReference type="Proteomes" id="UP000887572"/>
    </source>
</evidence>
<organism evidence="2 3">
    <name type="scientific">Globodera rostochiensis</name>
    <name type="common">Golden nematode worm</name>
    <name type="synonym">Heterodera rostochiensis</name>
    <dbReference type="NCBI Taxonomy" id="31243"/>
    <lineage>
        <taxon>Eukaryota</taxon>
        <taxon>Metazoa</taxon>
        <taxon>Ecdysozoa</taxon>
        <taxon>Nematoda</taxon>
        <taxon>Chromadorea</taxon>
        <taxon>Rhabditida</taxon>
        <taxon>Tylenchina</taxon>
        <taxon>Tylenchomorpha</taxon>
        <taxon>Tylenchoidea</taxon>
        <taxon>Heteroderidae</taxon>
        <taxon>Heteroderinae</taxon>
        <taxon>Globodera</taxon>
    </lineage>
</organism>
<accession>A0A914HW17</accession>
<reference evidence="3" key="1">
    <citation type="submission" date="2022-11" db="UniProtKB">
        <authorList>
            <consortium name="WormBaseParasite"/>
        </authorList>
    </citation>
    <scope>IDENTIFICATION</scope>
</reference>
<name>A0A914HW17_GLORO</name>
<dbReference type="WBParaSite" id="Gr19_v10_g501.t1">
    <property type="protein sequence ID" value="Gr19_v10_g501.t1"/>
    <property type="gene ID" value="Gr19_v10_g501"/>
</dbReference>
<proteinExistence type="predicted"/>
<sequence length="107" mass="11788">MDNFSPSAPTSPLPGICVASPPGKKLIYAGHKSAVLLPMPLSRKLPSGGLTSSLNAFPLPRLFLFSQWHIYELDERRHNAITSYPRKRQKLPATRGNTHPSVTELGR</sequence>
<protein>
    <submittedName>
        <fullName evidence="3">Uncharacterized protein</fullName>
    </submittedName>
</protein>
<keyword evidence="2" id="KW-1185">Reference proteome</keyword>
<evidence type="ECO:0000256" key="1">
    <source>
        <dbReference type="SAM" id="MobiDB-lite"/>
    </source>
</evidence>
<dbReference type="Proteomes" id="UP000887572">
    <property type="component" value="Unplaced"/>
</dbReference>